<sequence length="856" mass="98947">MLEKILFELAKRTSVVKTLSSNKPNWITKVDENGIYVETESSRQKHQNGEKTNPWDVISFDFITTAWQEFISQRTANANDFVKTRGRTSFLMALFAELPFVEVVTKDQAAAIQLKEFKTDDLPNEQFHKVVEFLDEVIEGKYDPLKLSSQLKDNDNLYRNKSRGRQDLRLLGFLDDRHEKNDVAFHMYAMSEEHEKVLVLRNIIEHTPYFRIALFVLELLKDFAPRDKKEALLELGMLIVRNSKADNLMVESVAKERTTNLLKWLESVHLVDENWVPIENSREITAVNSKLQQYFLHIMNTYLKAKTEPFGEHPLGSVMRQDLTSEIRNLPFINEDYVVSGSVGMGNWAAVPWLAIMHRSITTSTQRGYYLVYLFSEDMNSLYLTFAQGITETPKEEIIQIKEEIRTQIEMKESVHKDDQIYLGPSKKAKDYAFSTAAYIRYDIPAMPDEKELVQDLQDMIGYYEKYIELKSHYPDNAPQIEVHEEQEEIMPMQDVVNHIYSYITSKGFYYEKEEVTNLFLALKTKPFVIISGISGTGKTKIVQWLAESVGATERNGQFTLIPVRPDWSDGSDLLGYVDISGVFKEGPLTRIVESAISNPNRPYFALLDEMNLARVEHYFSDILSVMESRKRENGQLVSSPLLSRELTGRDIYLPSNLYIIGTVNMDETTHPFSKKVLDRANTIEFNRVKLEHFQFLINNEPVDPVTLHNDVFTATFLHIQDVFNHNQEVVEKSTEVLVEINDVLQLLFAHVGYRVRDEICFYLAHSREGKLMTDEQALDHCILQKILPRIAGSDTRVERVLKELYKIFTNKRIDNISTITQDNLASAKYPKSAEKVVEMLRRLDDDGFTSFWLSS</sequence>
<comment type="caution">
    <text evidence="3">The sequence shown here is derived from an EMBL/GenBank/DDBJ whole genome shotgun (WGS) entry which is preliminary data.</text>
</comment>
<evidence type="ECO:0000259" key="2">
    <source>
        <dbReference type="Pfam" id="PF12102"/>
    </source>
</evidence>
<feature type="domain" description="ATPase dynein-related AAA" evidence="1">
    <location>
        <begin position="529"/>
        <end position="680"/>
    </location>
</feature>
<evidence type="ECO:0000313" key="3">
    <source>
        <dbReference type="EMBL" id="RXI96306.1"/>
    </source>
</evidence>
<dbReference type="RefSeq" id="WP_129080284.1">
    <property type="nucleotide sequence ID" value="NZ_QOUX01000047.1"/>
</dbReference>
<dbReference type="GO" id="GO:0005524">
    <property type="term" value="F:ATP binding"/>
    <property type="evidence" value="ECO:0007669"/>
    <property type="project" value="InterPro"/>
</dbReference>
<dbReference type="PANTHER" id="PTHR37291:SF1">
    <property type="entry name" value="TYPE IV METHYL-DIRECTED RESTRICTION ENZYME ECOKMCRB SUBUNIT"/>
    <property type="match status" value="1"/>
</dbReference>
<gene>
    <name evidence="3" type="ORF">DS745_21495</name>
</gene>
<dbReference type="InterPro" id="IPR011704">
    <property type="entry name" value="ATPase_dyneun-rel_AAA"/>
</dbReference>
<dbReference type="Gene3D" id="3.30.920.90">
    <property type="match status" value="1"/>
</dbReference>
<dbReference type="InterPro" id="IPR027417">
    <property type="entry name" value="P-loop_NTPase"/>
</dbReference>
<evidence type="ECO:0000313" key="4">
    <source>
        <dbReference type="Proteomes" id="UP000290649"/>
    </source>
</evidence>
<keyword evidence="4" id="KW-1185">Reference proteome</keyword>
<dbReference type="InterPro" id="IPR021961">
    <property type="entry name" value="McrB_DNA-bd"/>
</dbReference>
<reference evidence="3 4" key="1">
    <citation type="journal article" date="2019" name="Int. J. Syst. Evol. Microbiol.">
        <title>Anaerobacillus alkaliphilus sp. nov., a novel alkaliphilic and moderately halophilic bacterium.</title>
        <authorList>
            <person name="Borsodi A.K."/>
            <person name="Aszalos J.M."/>
            <person name="Bihari P."/>
            <person name="Nagy I."/>
            <person name="Schumann P."/>
            <person name="Sproer C."/>
            <person name="Kovacs A.L."/>
            <person name="Boka K."/>
            <person name="Dobosy P."/>
            <person name="Ovari M."/>
            <person name="Szili-Kovacs T."/>
            <person name="Toth E."/>
        </authorList>
    </citation>
    <scope>NUCLEOTIDE SEQUENCE [LARGE SCALE GENOMIC DNA]</scope>
    <source>
        <strain evidence="3 4">B16-10</strain>
    </source>
</reference>
<dbReference type="Pfam" id="PF12102">
    <property type="entry name" value="MrcB_N"/>
    <property type="match status" value="1"/>
</dbReference>
<dbReference type="SUPFAM" id="SSF52540">
    <property type="entry name" value="P-loop containing nucleoside triphosphate hydrolases"/>
    <property type="match status" value="1"/>
</dbReference>
<dbReference type="Proteomes" id="UP000290649">
    <property type="component" value="Unassembled WGS sequence"/>
</dbReference>
<dbReference type="OrthoDB" id="9781481at2"/>
<dbReference type="PANTHER" id="PTHR37291">
    <property type="entry name" value="5-METHYLCYTOSINE-SPECIFIC RESTRICTION ENZYME B"/>
    <property type="match status" value="1"/>
</dbReference>
<dbReference type="Pfam" id="PF07728">
    <property type="entry name" value="AAA_5"/>
    <property type="match status" value="1"/>
</dbReference>
<proteinExistence type="predicted"/>
<dbReference type="AlphaFoldDB" id="A0A4Q0VMW7"/>
<name>A0A4Q0VMW7_9BACI</name>
<evidence type="ECO:0000259" key="1">
    <source>
        <dbReference type="Pfam" id="PF07728"/>
    </source>
</evidence>
<accession>A0A4Q0VMW7</accession>
<dbReference type="GO" id="GO:0016887">
    <property type="term" value="F:ATP hydrolysis activity"/>
    <property type="evidence" value="ECO:0007669"/>
    <property type="project" value="InterPro"/>
</dbReference>
<dbReference type="InterPro" id="IPR052934">
    <property type="entry name" value="Methyl-DNA_Rec/Restrict_Enz"/>
</dbReference>
<organism evidence="3 4">
    <name type="scientific">Anaerobacillus alkaliphilus</name>
    <dbReference type="NCBI Taxonomy" id="1548597"/>
    <lineage>
        <taxon>Bacteria</taxon>
        <taxon>Bacillati</taxon>
        <taxon>Bacillota</taxon>
        <taxon>Bacilli</taxon>
        <taxon>Bacillales</taxon>
        <taxon>Bacillaceae</taxon>
        <taxon>Anaerobacillus</taxon>
    </lineage>
</organism>
<feature type="domain" description="Type IV methyl-directed restriction enzyme EcoKMcrB subunit DNA-binding" evidence="2">
    <location>
        <begin position="298"/>
        <end position="468"/>
    </location>
</feature>
<dbReference type="EMBL" id="QOUX01000047">
    <property type="protein sequence ID" value="RXI96306.1"/>
    <property type="molecule type" value="Genomic_DNA"/>
</dbReference>
<protein>
    <submittedName>
        <fullName evidence="3">DUF3578 domain-containing protein</fullName>
    </submittedName>
</protein>
<dbReference type="Gene3D" id="3.40.50.300">
    <property type="entry name" value="P-loop containing nucleotide triphosphate hydrolases"/>
    <property type="match status" value="1"/>
</dbReference>